<dbReference type="CDD" id="cd03801">
    <property type="entry name" value="GT4_PimA-like"/>
    <property type="match status" value="1"/>
</dbReference>
<protein>
    <submittedName>
        <fullName evidence="2">Glycosyl transferase family 1</fullName>
    </submittedName>
</protein>
<gene>
    <name evidence="2" type="ORF">NS334_07705</name>
</gene>
<dbReference type="PANTHER" id="PTHR12526">
    <property type="entry name" value="GLYCOSYLTRANSFERASE"/>
    <property type="match status" value="1"/>
</dbReference>
<dbReference type="EMBL" id="LDTB01000021">
    <property type="protein sequence ID" value="KTT73154.1"/>
    <property type="molecule type" value="Genomic_DNA"/>
</dbReference>
<evidence type="ECO:0000313" key="2">
    <source>
        <dbReference type="EMBL" id="KTT73154.1"/>
    </source>
</evidence>
<feature type="domain" description="Glycosyltransferase subfamily 4-like N-terminal" evidence="1">
    <location>
        <begin position="6"/>
        <end position="168"/>
    </location>
</feature>
<evidence type="ECO:0000313" key="3">
    <source>
        <dbReference type="Proteomes" id="UP000074310"/>
    </source>
</evidence>
<sequence length="358" mass="37221">MTADAIGGVWQYAIGLARDLTCAGWTVDMALLGPGPSPAQRAAAASSGATLIETGLPLDWLARTPRAVISAADAVATLARVRRADVVQLNQPALAVADFVMPVVAVVHSCVASWWEAVENAPLPADLAWQTDLVARGLVRAEAVVCPSRAFAATVARLYDLPRAPIAIHNGRAAPAAPAATGPLHDVAFTAGRLWDRGKNVATLDRAAAALAIPFKAAGAARGPHGEAITLRNLHPLGHVSDPMVAGHLSHRPIFATAARYEPFGLAVLEAALAGCALVLSDIPTFRELWDGVATFVPAEDADGFARAIGDFAADRDLRTARGMLARRRALDYSPADTAAAMIALFAQVAGQRGRVAA</sequence>
<keyword evidence="2" id="KW-0808">Transferase</keyword>
<dbReference type="Proteomes" id="UP000074310">
    <property type="component" value="Unassembled WGS sequence"/>
</dbReference>
<dbReference type="Pfam" id="PF13692">
    <property type="entry name" value="Glyco_trans_1_4"/>
    <property type="match status" value="1"/>
</dbReference>
<dbReference type="Pfam" id="PF13439">
    <property type="entry name" value="Glyco_transf_4"/>
    <property type="match status" value="1"/>
</dbReference>
<proteinExistence type="predicted"/>
<comment type="caution">
    <text evidence="2">The sequence shown here is derived from an EMBL/GenBank/DDBJ whole genome shotgun (WGS) entry which is preliminary data.</text>
</comment>
<accession>A0A147I4D3</accession>
<dbReference type="SUPFAM" id="SSF53756">
    <property type="entry name" value="UDP-Glycosyltransferase/glycogen phosphorylase"/>
    <property type="match status" value="1"/>
</dbReference>
<dbReference type="AlphaFoldDB" id="A0A147I4D3"/>
<dbReference type="OrthoDB" id="7847955at2"/>
<evidence type="ECO:0000259" key="1">
    <source>
        <dbReference type="Pfam" id="PF13439"/>
    </source>
</evidence>
<dbReference type="GO" id="GO:0016757">
    <property type="term" value="F:glycosyltransferase activity"/>
    <property type="evidence" value="ECO:0007669"/>
    <property type="project" value="UniProtKB-ARBA"/>
</dbReference>
<organism evidence="2 3">
    <name type="scientific">Sphingomonas endophytica</name>
    <dbReference type="NCBI Taxonomy" id="869719"/>
    <lineage>
        <taxon>Bacteria</taxon>
        <taxon>Pseudomonadati</taxon>
        <taxon>Pseudomonadota</taxon>
        <taxon>Alphaproteobacteria</taxon>
        <taxon>Sphingomonadales</taxon>
        <taxon>Sphingomonadaceae</taxon>
        <taxon>Sphingomonas</taxon>
    </lineage>
</organism>
<name>A0A147I4D3_9SPHN</name>
<dbReference type="PATRIC" id="fig|869719.3.peg.1156"/>
<dbReference type="InterPro" id="IPR028098">
    <property type="entry name" value="Glyco_trans_4-like_N"/>
</dbReference>
<dbReference type="Gene3D" id="3.40.50.2000">
    <property type="entry name" value="Glycogen Phosphorylase B"/>
    <property type="match status" value="2"/>
</dbReference>
<reference evidence="2 3" key="1">
    <citation type="journal article" date="2016" name="Front. Microbiol.">
        <title>Genomic Resource of Rice Seed Associated Bacteria.</title>
        <authorList>
            <person name="Midha S."/>
            <person name="Bansal K."/>
            <person name="Sharma S."/>
            <person name="Kumar N."/>
            <person name="Patil P.P."/>
            <person name="Chaudhry V."/>
            <person name="Patil P.B."/>
        </authorList>
    </citation>
    <scope>NUCLEOTIDE SEQUENCE [LARGE SCALE GENOMIC DNA]</scope>
    <source>
        <strain evidence="2 3">NS334</strain>
    </source>
</reference>
<keyword evidence="3" id="KW-1185">Reference proteome</keyword>